<feature type="domain" description="F-box" evidence="2">
    <location>
        <begin position="267"/>
        <end position="311"/>
    </location>
</feature>
<dbReference type="RefSeq" id="XP_034236847.1">
    <property type="nucleotide sequence ID" value="XM_034380956.1"/>
</dbReference>
<dbReference type="KEGG" id="tpal:117642619"/>
<evidence type="ECO:0000313" key="9">
    <source>
        <dbReference type="RefSeq" id="XP_034236847.1"/>
    </source>
</evidence>
<evidence type="ECO:0000313" key="15">
    <source>
        <dbReference type="RefSeq" id="XP_034236854.1"/>
    </source>
</evidence>
<evidence type="ECO:0000313" key="13">
    <source>
        <dbReference type="RefSeq" id="XP_034236852.1"/>
    </source>
</evidence>
<reference evidence="4 5" key="1">
    <citation type="submission" date="2025-04" db="UniProtKB">
        <authorList>
            <consortium name="RefSeq"/>
        </authorList>
    </citation>
    <scope>IDENTIFICATION</scope>
    <source>
        <tissue evidence="4 5">Total insect</tissue>
    </source>
</reference>
<accession>A0A6P8YIL8</accession>
<dbReference type="Proteomes" id="UP000515158">
    <property type="component" value="Unplaced"/>
</dbReference>
<dbReference type="RefSeq" id="XP_034236850.1">
    <property type="nucleotide sequence ID" value="XM_034380959.1"/>
</dbReference>
<dbReference type="InterPro" id="IPR001810">
    <property type="entry name" value="F-box_dom"/>
</dbReference>
<dbReference type="RefSeq" id="XP_034236855.1">
    <property type="nucleotide sequence ID" value="XM_034380964.1"/>
</dbReference>
<dbReference type="RefSeq" id="XP_034236851.1">
    <property type="nucleotide sequence ID" value="XM_034380960.1"/>
</dbReference>
<evidence type="ECO:0000256" key="1">
    <source>
        <dbReference type="SAM" id="MobiDB-lite"/>
    </source>
</evidence>
<evidence type="ECO:0000313" key="10">
    <source>
        <dbReference type="RefSeq" id="XP_034236849.1"/>
    </source>
</evidence>
<dbReference type="InterPro" id="IPR036047">
    <property type="entry name" value="F-box-like_dom_sf"/>
</dbReference>
<evidence type="ECO:0000313" key="3">
    <source>
        <dbReference type="Proteomes" id="UP000515158"/>
    </source>
</evidence>
<organism evidence="11">
    <name type="scientific">Thrips palmi</name>
    <name type="common">Melon thrips</name>
    <dbReference type="NCBI Taxonomy" id="161013"/>
    <lineage>
        <taxon>Eukaryota</taxon>
        <taxon>Metazoa</taxon>
        <taxon>Ecdysozoa</taxon>
        <taxon>Arthropoda</taxon>
        <taxon>Hexapoda</taxon>
        <taxon>Insecta</taxon>
        <taxon>Pterygota</taxon>
        <taxon>Neoptera</taxon>
        <taxon>Paraneoptera</taxon>
        <taxon>Thysanoptera</taxon>
        <taxon>Terebrantia</taxon>
        <taxon>Thripoidea</taxon>
        <taxon>Thripidae</taxon>
        <taxon>Thrips</taxon>
    </lineage>
</organism>
<evidence type="ECO:0000313" key="6">
    <source>
        <dbReference type="RefSeq" id="XP_034236844.1"/>
    </source>
</evidence>
<dbReference type="RefSeq" id="XP_034236844.1">
    <property type="nucleotide sequence ID" value="XM_034380953.1"/>
</dbReference>
<gene>
    <name evidence="4 5 6 7 8 9 10 11 12 13 14 15 16" type="primary">LOC117642619</name>
</gene>
<evidence type="ECO:0000313" key="12">
    <source>
        <dbReference type="RefSeq" id="XP_034236851.1"/>
    </source>
</evidence>
<dbReference type="RefSeq" id="XP_034236846.1">
    <property type="nucleotide sequence ID" value="XM_034380955.1"/>
</dbReference>
<evidence type="ECO:0000313" key="7">
    <source>
        <dbReference type="RefSeq" id="XP_034236845.1"/>
    </source>
</evidence>
<dbReference type="RefSeq" id="XP_034236842.1">
    <property type="nucleotide sequence ID" value="XM_034380951.1"/>
</dbReference>
<evidence type="ECO:0000313" key="14">
    <source>
        <dbReference type="RefSeq" id="XP_034236853.1"/>
    </source>
</evidence>
<dbReference type="AlphaFoldDB" id="A0A6P8YIL8"/>
<keyword evidence="3" id="KW-1185">Reference proteome</keyword>
<dbReference type="SUPFAM" id="SSF81383">
    <property type="entry name" value="F-box domain"/>
    <property type="match status" value="1"/>
</dbReference>
<dbReference type="RefSeq" id="XP_034236843.1">
    <property type="nucleotide sequence ID" value="XM_034380952.1"/>
</dbReference>
<proteinExistence type="predicted"/>
<name>A0A6P8YIL8_THRPL</name>
<evidence type="ECO:0000313" key="4">
    <source>
        <dbReference type="RefSeq" id="XP_034236842.1"/>
    </source>
</evidence>
<dbReference type="RefSeq" id="XP_034236849.1">
    <property type="nucleotide sequence ID" value="XM_034380958.1"/>
</dbReference>
<evidence type="ECO:0000313" key="16">
    <source>
        <dbReference type="RefSeq" id="XP_034236855.1"/>
    </source>
</evidence>
<evidence type="ECO:0000259" key="2">
    <source>
        <dbReference type="Pfam" id="PF12937"/>
    </source>
</evidence>
<feature type="region of interest" description="Disordered" evidence="1">
    <location>
        <begin position="28"/>
        <end position="205"/>
    </location>
</feature>
<evidence type="ECO:0000313" key="11">
    <source>
        <dbReference type="RefSeq" id="XP_034236850.1"/>
    </source>
</evidence>
<evidence type="ECO:0000313" key="5">
    <source>
        <dbReference type="RefSeq" id="XP_034236843.1"/>
    </source>
</evidence>
<dbReference type="RefSeq" id="XP_034236854.1">
    <property type="nucleotide sequence ID" value="XM_034380963.1"/>
</dbReference>
<sequence>MEVASSIGSTRRPRLSQDVVLVVCESDSECETALRSKRRRRGADPDFKPPRRVSTKATEVDDVDSGTPAPPEPPKPPARKRGRQPSVRLDEAAAPADRSPEEATVDDSAREAPKPAERRGPGRPRSVKPDGRVSSTNSSPEGKAVDAVVESEMSGPPEERGVGDVDPEAPEAPAPKRGRPRSVKTDEAVAPANRSPEKETGPFPEEAAVDAILSPEEERVGDLDAEAEALRSPALQPGRHQTAKADEPVASASRPAEEETPEPQSFWSALPPAVLSRTFCLLGNADVISAGQTCRSWRTAAKLPSVWRRRRLAYDVAPSASGHLKHWLADARQFTRTVRFAPCLQRVYYPKTLPLAARRAIRQSACEVTSAELNGQRKGTQTFISCQKNLVDLALVNPNAECLKAALKAPRLASLAVAYDRATSECKSQGIGTVPSGTTGNLRKLTCHPGVGLPAVEALVLANAATLEEVGVHCLPADALLRCERLRHLLVRVRPGHAADEAKLRRLLQERQPLDFLAFIGTRGHAQAPCEALRASLGDRVGTGAVLCCCCDGVCAQQRPVCANRVAPEDQDDAELDVRANVFRLSGHCQCVTCRSATGDHEDDDDDSGEETEG</sequence>
<dbReference type="RefSeq" id="XP_034236845.1">
    <property type="nucleotide sequence ID" value="XM_034380954.1"/>
</dbReference>
<dbReference type="GeneID" id="117642619"/>
<dbReference type="RefSeq" id="XP_034236853.1">
    <property type="nucleotide sequence ID" value="XM_034380962.1"/>
</dbReference>
<protein>
    <submittedName>
        <fullName evidence="4 5">Uncharacterized protein LOC117642619</fullName>
    </submittedName>
</protein>
<dbReference type="RefSeq" id="XP_034236852.1">
    <property type="nucleotide sequence ID" value="XM_034380961.1"/>
</dbReference>
<evidence type="ECO:0000313" key="8">
    <source>
        <dbReference type="RefSeq" id="XP_034236846.1"/>
    </source>
</evidence>
<feature type="compositionally biased region" description="Basic and acidic residues" evidence="1">
    <location>
        <begin position="107"/>
        <end position="120"/>
    </location>
</feature>
<dbReference type="Gene3D" id="1.20.1280.50">
    <property type="match status" value="1"/>
</dbReference>
<dbReference type="Pfam" id="PF12937">
    <property type="entry name" value="F-box-like"/>
    <property type="match status" value="1"/>
</dbReference>
<feature type="region of interest" description="Disordered" evidence="1">
    <location>
        <begin position="232"/>
        <end position="266"/>
    </location>
</feature>